<dbReference type="ExpressionAtlas" id="A0A1D6GSY5">
    <property type="expression patterns" value="baseline and differential"/>
</dbReference>
<dbReference type="EMBL" id="CM000781">
    <property type="protein sequence ID" value="AQK66125.1"/>
    <property type="molecule type" value="Genomic_DNA"/>
</dbReference>
<gene>
    <name evidence="1" type="ORF">ZEAMMB73_Zm00001d014407</name>
</gene>
<reference evidence="1" key="1">
    <citation type="submission" date="2015-12" db="EMBL/GenBank/DDBJ databases">
        <title>Update maize B73 reference genome by single molecule sequencing technologies.</title>
        <authorList>
            <consortium name="Maize Genome Sequencing Project"/>
            <person name="Ware D."/>
        </authorList>
    </citation>
    <scope>NUCLEOTIDE SEQUENCE</scope>
    <source>
        <tissue evidence="1">Seedling</tissue>
    </source>
</reference>
<accession>A0A1D6GSY5</accession>
<dbReference type="InParanoid" id="A0A1D6GSY5"/>
<protein>
    <submittedName>
        <fullName evidence="1">Uncharacterized protein</fullName>
    </submittedName>
</protein>
<organism evidence="1">
    <name type="scientific">Zea mays</name>
    <name type="common">Maize</name>
    <dbReference type="NCBI Taxonomy" id="4577"/>
    <lineage>
        <taxon>Eukaryota</taxon>
        <taxon>Viridiplantae</taxon>
        <taxon>Streptophyta</taxon>
        <taxon>Embryophyta</taxon>
        <taxon>Tracheophyta</taxon>
        <taxon>Spermatophyta</taxon>
        <taxon>Magnoliopsida</taxon>
        <taxon>Liliopsida</taxon>
        <taxon>Poales</taxon>
        <taxon>Poaceae</taxon>
        <taxon>PACMAD clade</taxon>
        <taxon>Panicoideae</taxon>
        <taxon>Andropogonodae</taxon>
        <taxon>Andropogoneae</taxon>
        <taxon>Tripsacinae</taxon>
        <taxon>Zea</taxon>
    </lineage>
</organism>
<proteinExistence type="predicted"/>
<evidence type="ECO:0000313" key="1">
    <source>
        <dbReference type="EMBL" id="AQK66125.1"/>
    </source>
</evidence>
<name>A0A1D6GSY5_MAIZE</name>
<dbReference type="AlphaFoldDB" id="A0A1D6GSY5"/>
<sequence length="83" mass="9207">MDLGAGDRILVSWDLHDWLFPVRDASPPAAATAPPSHAIFVFRFELAGRDDVERDPANAMEKEVLQVKGSLVVYVDSRWGRGD</sequence>